<evidence type="ECO:0000259" key="2">
    <source>
        <dbReference type="PROSITE" id="PS50110"/>
    </source>
</evidence>
<evidence type="ECO:0000259" key="3">
    <source>
        <dbReference type="PROSITE" id="PS51831"/>
    </source>
</evidence>
<name>A0A8J6QQH9_9BACT</name>
<dbReference type="Pfam" id="PF13487">
    <property type="entry name" value="HD_5"/>
    <property type="match status" value="1"/>
</dbReference>
<dbReference type="AlphaFoldDB" id="A0A8J6QQH9"/>
<dbReference type="PROSITE" id="PS50110">
    <property type="entry name" value="RESPONSE_REGULATORY"/>
    <property type="match status" value="1"/>
</dbReference>
<feature type="domain" description="HD-GYP" evidence="4">
    <location>
        <begin position="179"/>
        <end position="373"/>
    </location>
</feature>
<dbReference type="SMART" id="SM00448">
    <property type="entry name" value="REC"/>
    <property type="match status" value="1"/>
</dbReference>
<dbReference type="InterPro" id="IPR052020">
    <property type="entry name" value="Cyclic_di-GMP/3'3'-cGAMP_PDE"/>
</dbReference>
<dbReference type="SUPFAM" id="SSF109604">
    <property type="entry name" value="HD-domain/PDEase-like"/>
    <property type="match status" value="1"/>
</dbReference>
<evidence type="ECO:0000313" key="5">
    <source>
        <dbReference type="EMBL" id="MBD1401231.1"/>
    </source>
</evidence>
<dbReference type="SMART" id="SM00471">
    <property type="entry name" value="HDc"/>
    <property type="match status" value="1"/>
</dbReference>
<proteinExistence type="predicted"/>
<feature type="domain" description="HD" evidence="3">
    <location>
        <begin position="201"/>
        <end position="324"/>
    </location>
</feature>
<evidence type="ECO:0000259" key="4">
    <source>
        <dbReference type="PROSITE" id="PS51832"/>
    </source>
</evidence>
<dbReference type="InterPro" id="IPR006674">
    <property type="entry name" value="HD_domain"/>
</dbReference>
<dbReference type="Gene3D" id="1.10.3210.10">
    <property type="entry name" value="Hypothetical protein af1432"/>
    <property type="match status" value="1"/>
</dbReference>
<dbReference type="PANTHER" id="PTHR45228:SF8">
    <property type="entry name" value="TWO-COMPONENT RESPONSE REGULATOR-RELATED"/>
    <property type="match status" value="1"/>
</dbReference>
<keyword evidence="6" id="KW-1185">Reference proteome</keyword>
<sequence>MTAPQIKILLVDDEPNITKALRRLFMQVDQYDILTAASGADGLQILENNLDIGVVISDQRMPQMTGVEFLAQARKLTPDAVRILLTGYADIEASINAINKGAVFRYLTKPWNDQDLLEVVAEAVRSFQLIAENERLNKLVAKQNLALQQWNSRLKQRVLDQTAHIRAKGDALAESHQQLRSSFRETIEALSNLIEIRDRRTSGHSHNVTKLATAMAAELQLDDSETEKVRSAALLHDIGKIGLPEHLLGVPPLQMTEKDLGEYRLHPIRGQAAIDMVPALRDVGVIIRHHHEHVDGSGFPDELRGRRIPFGSRIICVADTFERALVHYPERTALESALREISPLWGKKLDTDLRIILETAAPIVFNHLDISAEVAKLQVKPRDLKAGMQLLRDLYSGTGVMLLNKGTIFDETAIALVKRRYQIDPFDMDIPVLVEPREK</sequence>
<evidence type="ECO:0000313" key="6">
    <source>
        <dbReference type="Proteomes" id="UP000632828"/>
    </source>
</evidence>
<dbReference type="InterPro" id="IPR003607">
    <property type="entry name" value="HD/PDEase_dom"/>
</dbReference>
<keyword evidence="1" id="KW-0597">Phosphoprotein</keyword>
<dbReference type="PROSITE" id="PS51832">
    <property type="entry name" value="HD_GYP"/>
    <property type="match status" value="1"/>
</dbReference>
<feature type="domain" description="Response regulatory" evidence="2">
    <location>
        <begin position="7"/>
        <end position="124"/>
    </location>
</feature>
<dbReference type="PROSITE" id="PS51831">
    <property type="entry name" value="HD"/>
    <property type="match status" value="1"/>
</dbReference>
<reference evidence="5" key="1">
    <citation type="submission" date="2020-09" db="EMBL/GenBank/DDBJ databases">
        <title>Pelobacter alkaliphilus sp. nov., a novel anaerobic arsenate-reducing bacterium from terrestrial mud volcano.</title>
        <authorList>
            <person name="Khomyakova M.A."/>
            <person name="Merkel A.Y."/>
            <person name="Slobodkin A.I."/>
        </authorList>
    </citation>
    <scope>NUCLEOTIDE SEQUENCE</scope>
    <source>
        <strain evidence="5">M08fum</strain>
    </source>
</reference>
<dbReference type="PANTHER" id="PTHR45228">
    <property type="entry name" value="CYCLIC DI-GMP PHOSPHODIESTERASE TM_0186-RELATED"/>
    <property type="match status" value="1"/>
</dbReference>
<organism evidence="5 6">
    <name type="scientific">Pelovirga terrestris</name>
    <dbReference type="NCBI Taxonomy" id="2771352"/>
    <lineage>
        <taxon>Bacteria</taxon>
        <taxon>Pseudomonadati</taxon>
        <taxon>Thermodesulfobacteriota</taxon>
        <taxon>Desulfuromonadia</taxon>
        <taxon>Geobacterales</taxon>
        <taxon>Geobacteraceae</taxon>
        <taxon>Pelovirga</taxon>
    </lineage>
</organism>
<dbReference type="RefSeq" id="WP_191156609.1">
    <property type="nucleotide sequence ID" value="NZ_JACWUN010000012.1"/>
</dbReference>
<gene>
    <name evidence="5" type="ORF">ICT70_11145</name>
</gene>
<dbReference type="GO" id="GO:0000160">
    <property type="term" value="P:phosphorelay signal transduction system"/>
    <property type="evidence" value="ECO:0007669"/>
    <property type="project" value="InterPro"/>
</dbReference>
<evidence type="ECO:0000256" key="1">
    <source>
        <dbReference type="PROSITE-ProRule" id="PRU00169"/>
    </source>
</evidence>
<dbReference type="CDD" id="cd17569">
    <property type="entry name" value="REC_HupR-like"/>
    <property type="match status" value="1"/>
</dbReference>
<protein>
    <submittedName>
        <fullName evidence="5">Response regulator</fullName>
    </submittedName>
</protein>
<dbReference type="Pfam" id="PF00072">
    <property type="entry name" value="Response_reg"/>
    <property type="match status" value="1"/>
</dbReference>
<dbReference type="InterPro" id="IPR001789">
    <property type="entry name" value="Sig_transdc_resp-reg_receiver"/>
</dbReference>
<dbReference type="InterPro" id="IPR011006">
    <property type="entry name" value="CheY-like_superfamily"/>
</dbReference>
<comment type="caution">
    <text evidence="5">The sequence shown here is derived from an EMBL/GenBank/DDBJ whole genome shotgun (WGS) entry which is preliminary data.</text>
</comment>
<dbReference type="NCBIfam" id="TIGR00277">
    <property type="entry name" value="HDIG"/>
    <property type="match status" value="1"/>
</dbReference>
<dbReference type="CDD" id="cd00077">
    <property type="entry name" value="HDc"/>
    <property type="match status" value="1"/>
</dbReference>
<dbReference type="Proteomes" id="UP000632828">
    <property type="component" value="Unassembled WGS sequence"/>
</dbReference>
<dbReference type="SUPFAM" id="SSF52172">
    <property type="entry name" value="CheY-like"/>
    <property type="match status" value="1"/>
</dbReference>
<accession>A0A8J6QQH9</accession>
<dbReference type="InterPro" id="IPR006675">
    <property type="entry name" value="HDIG_dom"/>
</dbReference>
<dbReference type="InterPro" id="IPR037522">
    <property type="entry name" value="HD_GYP_dom"/>
</dbReference>
<dbReference type="Gene3D" id="3.40.50.2300">
    <property type="match status" value="1"/>
</dbReference>
<dbReference type="EMBL" id="JACWUN010000012">
    <property type="protein sequence ID" value="MBD1401231.1"/>
    <property type="molecule type" value="Genomic_DNA"/>
</dbReference>
<feature type="modified residue" description="4-aspartylphosphate" evidence="1">
    <location>
        <position position="58"/>
    </location>
</feature>